<dbReference type="Ensembl" id="ENSCINT00000014786.3">
    <property type="protein sequence ID" value="ENSCINP00000014786.3"/>
    <property type="gene ID" value="ENSCING00000007205.3"/>
</dbReference>
<dbReference type="InterPro" id="IPR036188">
    <property type="entry name" value="FAD/NAD-bd_sf"/>
</dbReference>
<dbReference type="FunFam" id="1.10.10.10:FF:000232">
    <property type="entry name" value="lysine-specific histone demethylase 1B"/>
    <property type="match status" value="1"/>
</dbReference>
<keyword evidence="14" id="KW-1185">Reference proteome</keyword>
<dbReference type="Pfam" id="PF07496">
    <property type="entry name" value="zf-CW"/>
    <property type="match status" value="1"/>
</dbReference>
<organism evidence="13 14">
    <name type="scientific">Ciona intestinalis</name>
    <name type="common">Transparent sea squirt</name>
    <name type="synonym">Ascidia intestinalis</name>
    <dbReference type="NCBI Taxonomy" id="7719"/>
    <lineage>
        <taxon>Eukaryota</taxon>
        <taxon>Metazoa</taxon>
        <taxon>Chordata</taxon>
        <taxon>Tunicata</taxon>
        <taxon>Ascidiacea</taxon>
        <taxon>Phlebobranchia</taxon>
        <taxon>Cionidae</taxon>
        <taxon>Ciona</taxon>
    </lineage>
</organism>
<evidence type="ECO:0000313" key="13">
    <source>
        <dbReference type="Ensembl" id="ENSCINP00000014786.3"/>
    </source>
</evidence>
<proteinExistence type="inferred from homology"/>
<dbReference type="Proteomes" id="UP000008144">
    <property type="component" value="Chromosome 2"/>
</dbReference>
<reference evidence="13" key="4">
    <citation type="submission" date="2025-09" db="UniProtKB">
        <authorList>
            <consortium name="Ensembl"/>
        </authorList>
    </citation>
    <scope>IDENTIFICATION</scope>
</reference>
<comment type="similarity">
    <text evidence="2 10">Belongs to the flavin monoamine oxidase family.</text>
</comment>
<evidence type="ECO:0000256" key="2">
    <source>
        <dbReference type="ARBA" id="ARBA00005995"/>
    </source>
</evidence>
<dbReference type="PANTHER" id="PTHR10742:SF410">
    <property type="entry name" value="LYSINE-SPECIFIC HISTONE DEMETHYLASE 2"/>
    <property type="match status" value="1"/>
</dbReference>
<dbReference type="AlphaFoldDB" id="F6Y7R5"/>
<dbReference type="InterPro" id="IPR002937">
    <property type="entry name" value="Amino_oxidase"/>
</dbReference>
<dbReference type="EC" id="1.4.3.-" evidence="10"/>
<keyword evidence="4" id="KW-0479">Metal-binding</keyword>
<evidence type="ECO:0000256" key="8">
    <source>
        <dbReference type="ARBA" id="ARBA00023002"/>
    </source>
</evidence>
<dbReference type="GO" id="GO:0016491">
    <property type="term" value="F:oxidoreductase activity"/>
    <property type="evidence" value="ECO:0000318"/>
    <property type="project" value="GO_Central"/>
</dbReference>
<evidence type="ECO:0000259" key="12">
    <source>
        <dbReference type="PROSITE" id="PS51050"/>
    </source>
</evidence>
<feature type="domain" description="CW-type" evidence="12">
    <location>
        <begin position="85"/>
        <end position="144"/>
    </location>
</feature>
<dbReference type="EMBL" id="EAAA01001566">
    <property type="status" value="NOT_ANNOTATED_CDS"/>
    <property type="molecule type" value="Genomic_DNA"/>
</dbReference>
<accession>F6Y7R5</accession>
<dbReference type="InterPro" id="IPR050281">
    <property type="entry name" value="Flavin_monoamine_oxidase"/>
</dbReference>
<evidence type="ECO:0000256" key="10">
    <source>
        <dbReference type="RuleBase" id="RU362067"/>
    </source>
</evidence>
<evidence type="ECO:0000256" key="1">
    <source>
        <dbReference type="ARBA" id="ARBA00001974"/>
    </source>
</evidence>
<dbReference type="InterPro" id="IPR036388">
    <property type="entry name" value="WH-like_DNA-bd_sf"/>
</dbReference>
<feature type="domain" description="SWIRM" evidence="11">
    <location>
        <begin position="226"/>
        <end position="325"/>
    </location>
</feature>
<dbReference type="PRINTS" id="PR00757">
    <property type="entry name" value="AMINEOXDASEF"/>
</dbReference>
<reference evidence="14" key="1">
    <citation type="journal article" date="2002" name="Science">
        <title>The draft genome of Ciona intestinalis: insights into chordate and vertebrate origins.</title>
        <authorList>
            <person name="Dehal P."/>
            <person name="Satou Y."/>
            <person name="Campbell R.K."/>
            <person name="Chapman J."/>
            <person name="Degnan B."/>
            <person name="De Tomaso A."/>
            <person name="Davidson B."/>
            <person name="Di Gregorio A."/>
            <person name="Gelpke M."/>
            <person name="Goodstein D.M."/>
            <person name="Harafuji N."/>
            <person name="Hastings K.E."/>
            <person name="Ho I."/>
            <person name="Hotta K."/>
            <person name="Huang W."/>
            <person name="Kawashima T."/>
            <person name="Lemaire P."/>
            <person name="Martinez D."/>
            <person name="Meinertzhagen I.A."/>
            <person name="Necula S."/>
            <person name="Nonaka M."/>
            <person name="Putnam N."/>
            <person name="Rash S."/>
            <person name="Saiga H."/>
            <person name="Satake M."/>
            <person name="Terry A."/>
            <person name="Yamada L."/>
            <person name="Wang H.G."/>
            <person name="Awazu S."/>
            <person name="Azumi K."/>
            <person name="Boore J."/>
            <person name="Branno M."/>
            <person name="Chin-Bow S."/>
            <person name="DeSantis R."/>
            <person name="Doyle S."/>
            <person name="Francino P."/>
            <person name="Keys D.N."/>
            <person name="Haga S."/>
            <person name="Hayashi H."/>
            <person name="Hino K."/>
            <person name="Imai K.S."/>
            <person name="Inaba K."/>
            <person name="Kano S."/>
            <person name="Kobayashi K."/>
            <person name="Kobayashi M."/>
            <person name="Lee B.I."/>
            <person name="Makabe K.W."/>
            <person name="Manohar C."/>
            <person name="Matassi G."/>
            <person name="Medina M."/>
            <person name="Mochizuki Y."/>
            <person name="Mount S."/>
            <person name="Morishita T."/>
            <person name="Miura S."/>
            <person name="Nakayama A."/>
            <person name="Nishizaka S."/>
            <person name="Nomoto H."/>
            <person name="Ohta F."/>
            <person name="Oishi K."/>
            <person name="Rigoutsos I."/>
            <person name="Sano M."/>
            <person name="Sasaki A."/>
            <person name="Sasakura Y."/>
            <person name="Shoguchi E."/>
            <person name="Shin-i T."/>
            <person name="Spagnuolo A."/>
            <person name="Stainier D."/>
            <person name="Suzuki M.M."/>
            <person name="Tassy O."/>
            <person name="Takatori N."/>
            <person name="Tokuoka M."/>
            <person name="Yagi K."/>
            <person name="Yoshizaki F."/>
            <person name="Wada S."/>
            <person name="Zhang C."/>
            <person name="Hyatt P.D."/>
            <person name="Larimer F."/>
            <person name="Detter C."/>
            <person name="Doggett N."/>
            <person name="Glavina T."/>
            <person name="Hawkins T."/>
            <person name="Richardson P."/>
            <person name="Lucas S."/>
            <person name="Kohara Y."/>
            <person name="Levine M."/>
            <person name="Satoh N."/>
            <person name="Rokhsar D.S."/>
        </authorList>
    </citation>
    <scope>NUCLEOTIDE SEQUENCE [LARGE SCALE GENOMIC DNA]</scope>
</reference>
<dbReference type="PANTHER" id="PTHR10742">
    <property type="entry name" value="FLAVIN MONOAMINE OXIDASE"/>
    <property type="match status" value="1"/>
</dbReference>
<keyword evidence="8 10" id="KW-0560">Oxidoreductase</keyword>
<dbReference type="SUPFAM" id="SSF46689">
    <property type="entry name" value="Homeodomain-like"/>
    <property type="match status" value="1"/>
</dbReference>
<dbReference type="GO" id="GO:0008270">
    <property type="term" value="F:zinc ion binding"/>
    <property type="evidence" value="ECO:0007669"/>
    <property type="project" value="UniProtKB-KW"/>
</dbReference>
<evidence type="ECO:0000256" key="4">
    <source>
        <dbReference type="ARBA" id="ARBA00022723"/>
    </source>
</evidence>
<dbReference type="Gene3D" id="3.90.660.10">
    <property type="match status" value="1"/>
</dbReference>
<dbReference type="SUPFAM" id="SSF54373">
    <property type="entry name" value="FAD-linked reductases, C-terminal domain"/>
    <property type="match status" value="1"/>
</dbReference>
<evidence type="ECO:0000256" key="6">
    <source>
        <dbReference type="ARBA" id="ARBA00022827"/>
    </source>
</evidence>
<comment type="cofactor">
    <cofactor evidence="1 10">
        <name>FAD</name>
        <dbReference type="ChEBI" id="CHEBI:57692"/>
    </cofactor>
</comment>
<keyword evidence="7" id="KW-0862">Zinc</keyword>
<dbReference type="GO" id="GO:0008131">
    <property type="term" value="F:primary methylamine oxidase activity"/>
    <property type="evidence" value="ECO:0007669"/>
    <property type="project" value="UniProtKB-ARBA"/>
</dbReference>
<sequence length="802" mass="90015">CKKSGCKKIGLTCCIQATNACMEASGKSSRWYHVSLEEHYCNGCFEEYYRIKHSGCDEFHEWKKAWMNNSKADANFKSLQTYISERQLPYWVQCTQCGHWRSLTNDVELTSDVIRSYTCIMKVPNSSVKPMIKYSCSQPNEQRVENALNPDLPWMNMLGCTPYLKHSPAAPFLTGYYPDGVGMSAVDTTKARGNVLTSPGGRKHNSKDPQIMVDGLNPYFQPFYKPHERGKALCMRPDVMELDEAEEFPEYYKEQTVYLAIRNLIVSLWTLDPKRILTIRNCCEHLILRGLTRVRLCSLDAVRILQFATRKGLINTGALQLPKSVGNLKEGTLPKVYSNQKVVVIGAGPAGIAAARQLHNFGCEVVCLEARLRLGGRVDDDWSLDGVCVGRGAQIINGCVNNPLALVSQQLDLKMHRLLPRCDLYDAHKVATKSRALVKPVSVHCDKRMDFHFNALLDIIVEWRQAQQALTLTPLPPAEKIQEAHQEWIKQSGLNFTELEERLLNFHIGNLEFACGASLDKVSAFHWDQNEVFAQFSGDHTFVQYGFGTQLSAIAYGLDIRFEQPVTDIIYKNSMSKVEIKTKSETYEADRVLITVPLAVLRSGSIQFEPPLPPAKVASMNRLGCGCIEKIGILFPKRFWDSKMDGANYFGYVPLSADEKGFFTVFYDVPYPQGEDSKVLMSVISGDCVDAAKKMKDKEILDVALSVLRNVFSEKEVPEPSSYFVTRWNEDPYSQMAYSFVKKGGSGEDYDEIAKSVAGRLFFAGEGTNRHFPQTVTGAYLSGLREASKIAIANKTDVQSSS</sequence>
<feature type="binding site" evidence="9">
    <location>
        <begin position="369"/>
        <end position="370"/>
    </location>
    <ligand>
        <name>FAD</name>
        <dbReference type="ChEBI" id="CHEBI:57692"/>
    </ligand>
</feature>
<evidence type="ECO:0000313" key="14">
    <source>
        <dbReference type="Proteomes" id="UP000008144"/>
    </source>
</evidence>
<evidence type="ECO:0000256" key="7">
    <source>
        <dbReference type="ARBA" id="ARBA00022833"/>
    </source>
</evidence>
<dbReference type="HOGENOM" id="CLU_007885_0_0_1"/>
<feature type="binding site" evidence="9">
    <location>
        <position position="566"/>
    </location>
    <ligand>
        <name>FAD</name>
        <dbReference type="ChEBI" id="CHEBI:57692"/>
    </ligand>
</feature>
<dbReference type="OMA" id="PYVFWGE"/>
<keyword evidence="5" id="KW-0863">Zinc-finger</keyword>
<evidence type="ECO:0000256" key="3">
    <source>
        <dbReference type="ARBA" id="ARBA00022630"/>
    </source>
</evidence>
<name>F6Y7R5_CIOIN</name>
<dbReference type="InParanoid" id="F6Y7R5"/>
<dbReference type="FunCoup" id="F6Y7R5">
    <property type="interactions" value="1"/>
</dbReference>
<evidence type="ECO:0000259" key="11">
    <source>
        <dbReference type="PROSITE" id="PS50934"/>
    </source>
</evidence>
<protein>
    <recommendedName>
        <fullName evidence="10">Amine oxidase</fullName>
        <ecNumber evidence="10">1.4.3.-</ecNumber>
    </recommendedName>
</protein>
<dbReference type="PROSITE" id="PS51050">
    <property type="entry name" value="ZF_CW"/>
    <property type="match status" value="1"/>
</dbReference>
<dbReference type="Pfam" id="PF04433">
    <property type="entry name" value="SWIRM"/>
    <property type="match status" value="1"/>
</dbReference>
<dbReference type="InterPro" id="IPR011124">
    <property type="entry name" value="Znf_CW"/>
</dbReference>
<dbReference type="GeneTree" id="ENSGT00940000174336"/>
<dbReference type="Gene3D" id="1.10.10.10">
    <property type="entry name" value="Winged helix-like DNA-binding domain superfamily/Winged helix DNA-binding domain"/>
    <property type="match status" value="1"/>
</dbReference>
<dbReference type="Pfam" id="PF01593">
    <property type="entry name" value="Amino_oxidase"/>
    <property type="match status" value="1"/>
</dbReference>
<dbReference type="STRING" id="7719.ENSCINP00000014786"/>
<keyword evidence="6 10" id="KW-0274">FAD</keyword>
<dbReference type="Gene3D" id="3.30.40.100">
    <property type="match status" value="1"/>
</dbReference>
<dbReference type="Gene3D" id="3.50.50.60">
    <property type="entry name" value="FAD/NAD(P)-binding domain"/>
    <property type="match status" value="1"/>
</dbReference>
<dbReference type="GO" id="GO:0140682">
    <property type="term" value="F:FAD-dependent H3K4me/H3K4me3 demethylase activity"/>
    <property type="evidence" value="ECO:0007669"/>
    <property type="project" value="UniProtKB-ARBA"/>
</dbReference>
<dbReference type="InterPro" id="IPR007526">
    <property type="entry name" value="SWIRM"/>
</dbReference>
<dbReference type="InterPro" id="IPR001613">
    <property type="entry name" value="Flavin_amine_oxidase"/>
</dbReference>
<reference evidence="13" key="3">
    <citation type="submission" date="2025-08" db="UniProtKB">
        <authorList>
            <consortium name="Ensembl"/>
        </authorList>
    </citation>
    <scope>IDENTIFICATION</scope>
</reference>
<dbReference type="PROSITE" id="PS50934">
    <property type="entry name" value="SWIRM"/>
    <property type="match status" value="1"/>
</dbReference>
<dbReference type="SUPFAM" id="SSF51905">
    <property type="entry name" value="FAD/NAD(P)-binding domain"/>
    <property type="match status" value="1"/>
</dbReference>
<evidence type="ECO:0000256" key="9">
    <source>
        <dbReference type="PIRSR" id="PIRSR601613-1"/>
    </source>
</evidence>
<reference evidence="13" key="2">
    <citation type="journal article" date="2008" name="Genome Biol.">
        <title>Improved genome assembly and evidence-based global gene model set for the chordate Ciona intestinalis: new insight into intron and operon populations.</title>
        <authorList>
            <person name="Satou Y."/>
            <person name="Mineta K."/>
            <person name="Ogasawara M."/>
            <person name="Sasakura Y."/>
            <person name="Shoguchi E."/>
            <person name="Ueno K."/>
            <person name="Yamada L."/>
            <person name="Matsumoto J."/>
            <person name="Wasserscheid J."/>
            <person name="Dewar K."/>
            <person name="Wiley G.B."/>
            <person name="Macmil S.L."/>
            <person name="Roe B.A."/>
            <person name="Zeller R.W."/>
            <person name="Hastings K.E."/>
            <person name="Lemaire P."/>
            <person name="Lindquist E."/>
            <person name="Endo T."/>
            <person name="Hotta K."/>
            <person name="Inaba K."/>
        </authorList>
    </citation>
    <scope>NUCLEOTIDE SEQUENCE [LARGE SCALE GENOMIC DNA]</scope>
    <source>
        <strain evidence="13">wild type</strain>
    </source>
</reference>
<dbReference type="InterPro" id="IPR009057">
    <property type="entry name" value="Homeodomain-like_sf"/>
</dbReference>
<keyword evidence="3 10" id="KW-0285">Flavoprotein</keyword>
<evidence type="ECO:0000256" key="5">
    <source>
        <dbReference type="ARBA" id="ARBA00022771"/>
    </source>
</evidence>